<dbReference type="InterPro" id="IPR008271">
    <property type="entry name" value="Ser/Thr_kinase_AS"/>
</dbReference>
<reference evidence="25 26" key="1">
    <citation type="journal article" date="2023" name="BMC Biotechnol.">
        <title>Vitis rotundifolia cv Carlos genome sequencing.</title>
        <authorList>
            <person name="Huff M."/>
            <person name="Hulse-Kemp A."/>
            <person name="Scheffler B."/>
            <person name="Youngblood R."/>
            <person name="Simpson S."/>
            <person name="Babiker E."/>
            <person name="Staton M."/>
        </authorList>
    </citation>
    <scope>NUCLEOTIDE SEQUENCE [LARGE SCALE GENOMIC DNA]</scope>
    <source>
        <tissue evidence="25">Leaf</tissue>
    </source>
</reference>
<dbReference type="SUPFAM" id="SSF56112">
    <property type="entry name" value="Protein kinase-like (PK-like)"/>
    <property type="match status" value="1"/>
</dbReference>
<dbReference type="PROSITE" id="PS51450">
    <property type="entry name" value="LRR"/>
    <property type="match status" value="1"/>
</dbReference>
<keyword evidence="15" id="KW-0067">ATP-binding</keyword>
<evidence type="ECO:0000313" key="25">
    <source>
        <dbReference type="EMBL" id="KAJ9691210.1"/>
    </source>
</evidence>
<keyword evidence="14" id="KW-0418">Kinase</keyword>
<keyword evidence="7" id="KW-0597">Phosphoprotein</keyword>
<feature type="transmembrane region" description="Helical" evidence="22">
    <location>
        <begin position="889"/>
        <end position="911"/>
    </location>
</feature>
<dbReference type="Gene3D" id="3.80.10.10">
    <property type="entry name" value="Ribonuclease Inhibitor"/>
    <property type="match status" value="7"/>
</dbReference>
<protein>
    <recommendedName>
        <fullName evidence="4">non-specific serine/threonine protein kinase</fullName>
        <ecNumber evidence="4">2.7.11.1</ecNumber>
    </recommendedName>
</protein>
<keyword evidence="8" id="KW-0433">Leucine-rich repeat</keyword>
<evidence type="ECO:0000256" key="17">
    <source>
        <dbReference type="ARBA" id="ARBA00023136"/>
    </source>
</evidence>
<evidence type="ECO:0000256" key="2">
    <source>
        <dbReference type="ARBA" id="ARBA00004479"/>
    </source>
</evidence>
<dbReference type="GO" id="GO:0005524">
    <property type="term" value="F:ATP binding"/>
    <property type="evidence" value="ECO:0007669"/>
    <property type="project" value="UniProtKB-KW"/>
</dbReference>
<evidence type="ECO:0000256" key="4">
    <source>
        <dbReference type="ARBA" id="ARBA00012513"/>
    </source>
</evidence>
<sequence>MHLFPPYVLVLFWVHCFTPMVLSINLIDEFALIALKAHITYDPQGILATNWSTKSFYCNWYGISCNTLQQRVSAINLSNMGLEGTIAPEVGNLSFLVSLDLSNNYFHDSLRKDIAICNLSKLEELYLGNNQLIGEIPKKMNHLQNLKVLSFPMNNLTGSIPATIFNISSLLNISLFNNSLSGSLPMGMCYANPKLKELNLSSNHLSGKIPTGLGQCIKLQVISLAYNDFTGSIPSGIGNLMELQRLSLQNNSLTGEIPQLLFNISSLRFLSLVANNLEGEIPSNLSHCRELRVLSLSFNQFIGGIPQAIGSLSNLEELYLDDNKLTGGIPREIGNLSNLNILWLGSNGISGPIPAEIFNISSLQEIIFHNNSLSGSLPMDVCKHLPNLQRLDLYWNHLSGQLPTTLSLCGELEVIGLRSNKFRGSIPREIGNLSKLEEIDLGDNSLVGSIPTSFGNLMALKFLNLGINNLTGTVPEAIFNISKLQTLALLQNHLSCSLPSSTGTWLPDLEWLSTGTNEFSGIIPMSISNMSKLTVLGLRDNSFTGNVPKDLCNLTKLEVLNLADNQLTDEHLASGVGFLTSLTNCKFLRNLWIGYNPFKGTLPNSLGNLPIALEIFSASACQFRGTIPTGISNLTNLIRLDLGANDLTGSIPTTLGRLQKLQRLYIAGNRIRGSIPNDLCHLKNLGYLFLSSNKLSGSIPSCFGDLPALQELFLDSNALAFNIPTSLWSLRDLLDLNLSSNFLTGNLPPEVGNMKSITTLDLSKNLVSGYIPSRMGKLQNLITLSLSQNRLQGPIPVEFGDLVSLESLDLSQNNLSETIPKSLEALVYLKYLNVSFNKLQGEIPDGGPFVNFTAESFMFNEALCGAPHFQVMACDKNNRTQSWKTKSFILKYILLPVGSTVILVVFIVLWIRRRDNMEIPTPIDSWLPGTHEKISRQQLLYATNDFGEDNFIGKGSQGMVYKGVLSNGFTVAIKVFNLEFQGALRSFDSECEVMQRIRHRNLVRIITCCSNLDFKALVLEYMPNGSLEKWLYSHNYFLDLIQRLNIMIDVASALQYLHHDGSSLVLHCDLKPSNVLLDDDMVAHVADFGIAKLLTETESMQQTKTLGTIGYMAPEHGSDGIVSIKSDVYSYGILLMEVFARKKPMDEMFTGDLTLKTWVESLSNSVIQVVDANLLRRDDEDLATKLSCLSSIMALALACTTDSLEERIDMKDVVVELKKSRIKLLM</sequence>
<dbReference type="InterPro" id="IPR000719">
    <property type="entry name" value="Prot_kinase_dom"/>
</dbReference>
<evidence type="ECO:0000256" key="16">
    <source>
        <dbReference type="ARBA" id="ARBA00022989"/>
    </source>
</evidence>
<dbReference type="Pfam" id="PF13855">
    <property type="entry name" value="LRR_8"/>
    <property type="match status" value="2"/>
</dbReference>
<evidence type="ECO:0000313" key="26">
    <source>
        <dbReference type="Proteomes" id="UP001168098"/>
    </source>
</evidence>
<keyword evidence="26" id="KW-1185">Reference proteome</keyword>
<evidence type="ECO:0000256" key="11">
    <source>
        <dbReference type="ARBA" id="ARBA00022729"/>
    </source>
</evidence>
<dbReference type="FunFam" id="3.80.10.10:FF:000317">
    <property type="entry name" value="Inactive leucine-rich repeat receptor-like protein kinase"/>
    <property type="match status" value="1"/>
</dbReference>
<evidence type="ECO:0000256" key="6">
    <source>
        <dbReference type="ARBA" id="ARBA00022527"/>
    </source>
</evidence>
<evidence type="ECO:0000256" key="8">
    <source>
        <dbReference type="ARBA" id="ARBA00022614"/>
    </source>
</evidence>
<dbReference type="Proteomes" id="UP001168098">
    <property type="component" value="Unassembled WGS sequence"/>
</dbReference>
<dbReference type="Pfam" id="PF07714">
    <property type="entry name" value="PK_Tyr_Ser-Thr"/>
    <property type="match status" value="1"/>
</dbReference>
<evidence type="ECO:0000256" key="14">
    <source>
        <dbReference type="ARBA" id="ARBA00022777"/>
    </source>
</evidence>
<keyword evidence="6" id="KW-0723">Serine/threonine-protein kinase</keyword>
<evidence type="ECO:0000256" key="1">
    <source>
        <dbReference type="ARBA" id="ARBA00004162"/>
    </source>
</evidence>
<dbReference type="PANTHER" id="PTHR27000:SF771">
    <property type="entry name" value="LRR RECEPTOR-LIKE SERINE_THREONINE-PROTEIN KINASE FLS2"/>
    <property type="match status" value="1"/>
</dbReference>
<evidence type="ECO:0000256" key="7">
    <source>
        <dbReference type="ARBA" id="ARBA00022553"/>
    </source>
</evidence>
<evidence type="ECO:0000259" key="24">
    <source>
        <dbReference type="PROSITE" id="PS50011"/>
    </source>
</evidence>
<dbReference type="InterPro" id="IPR003591">
    <property type="entry name" value="Leu-rich_rpt_typical-subtyp"/>
</dbReference>
<dbReference type="Pfam" id="PF00560">
    <property type="entry name" value="LRR_1"/>
    <property type="match status" value="5"/>
</dbReference>
<dbReference type="SMART" id="SM00369">
    <property type="entry name" value="LRR_TYP"/>
    <property type="match status" value="14"/>
</dbReference>
<dbReference type="Gene3D" id="1.10.510.10">
    <property type="entry name" value="Transferase(Phosphotransferase) domain 1"/>
    <property type="match status" value="1"/>
</dbReference>
<keyword evidence="16 22" id="KW-1133">Transmembrane helix</keyword>
<comment type="caution">
    <text evidence="25">The sequence shown here is derived from an EMBL/GenBank/DDBJ whole genome shotgun (WGS) entry which is preliminary data.</text>
</comment>
<keyword evidence="10 22" id="KW-0812">Transmembrane</keyword>
<dbReference type="FunFam" id="1.10.510.10:FF:000358">
    <property type="entry name" value="Putative leucine-rich repeat receptor-like serine/threonine-protein kinase"/>
    <property type="match status" value="1"/>
</dbReference>
<dbReference type="SUPFAM" id="SSF52047">
    <property type="entry name" value="RNI-like"/>
    <property type="match status" value="1"/>
</dbReference>
<dbReference type="FunFam" id="3.80.10.10:FF:000383">
    <property type="entry name" value="Leucine-rich repeat receptor protein kinase EMS1"/>
    <property type="match status" value="1"/>
</dbReference>
<evidence type="ECO:0000256" key="18">
    <source>
        <dbReference type="ARBA" id="ARBA00023170"/>
    </source>
</evidence>
<evidence type="ECO:0000256" key="15">
    <source>
        <dbReference type="ARBA" id="ARBA00022840"/>
    </source>
</evidence>
<keyword evidence="9" id="KW-0808">Transferase</keyword>
<dbReference type="PROSITE" id="PS50011">
    <property type="entry name" value="PROTEIN_KINASE_DOM"/>
    <property type="match status" value="1"/>
</dbReference>
<dbReference type="PROSITE" id="PS00108">
    <property type="entry name" value="PROTEIN_KINASE_ST"/>
    <property type="match status" value="1"/>
</dbReference>
<dbReference type="InterPro" id="IPR055414">
    <property type="entry name" value="LRR_R13L4/SHOC2-like"/>
</dbReference>
<dbReference type="GO" id="GO:0099402">
    <property type="term" value="P:plant organ development"/>
    <property type="evidence" value="ECO:0007669"/>
    <property type="project" value="UniProtKB-ARBA"/>
</dbReference>
<name>A0AA39DPQ8_VITRO</name>
<keyword evidence="17 22" id="KW-0472">Membrane</keyword>
<dbReference type="SMART" id="SM00220">
    <property type="entry name" value="S_TKc"/>
    <property type="match status" value="1"/>
</dbReference>
<organism evidence="25 26">
    <name type="scientific">Vitis rotundifolia</name>
    <name type="common">Muscadine grape</name>
    <dbReference type="NCBI Taxonomy" id="103349"/>
    <lineage>
        <taxon>Eukaryota</taxon>
        <taxon>Viridiplantae</taxon>
        <taxon>Streptophyta</taxon>
        <taxon>Embryophyta</taxon>
        <taxon>Tracheophyta</taxon>
        <taxon>Spermatophyta</taxon>
        <taxon>Magnoliopsida</taxon>
        <taxon>eudicotyledons</taxon>
        <taxon>Gunneridae</taxon>
        <taxon>Pentapetalae</taxon>
        <taxon>rosids</taxon>
        <taxon>Vitales</taxon>
        <taxon>Vitaceae</taxon>
        <taxon>Viteae</taxon>
        <taxon>Vitis</taxon>
    </lineage>
</organism>
<proteinExistence type="inferred from homology"/>
<dbReference type="GO" id="GO:0005886">
    <property type="term" value="C:plasma membrane"/>
    <property type="evidence" value="ECO:0007669"/>
    <property type="project" value="UniProtKB-SubCell"/>
</dbReference>
<evidence type="ECO:0000256" key="20">
    <source>
        <dbReference type="ARBA" id="ARBA00047899"/>
    </source>
</evidence>
<evidence type="ECO:0000256" key="10">
    <source>
        <dbReference type="ARBA" id="ARBA00022692"/>
    </source>
</evidence>
<dbReference type="InterPro" id="IPR013210">
    <property type="entry name" value="LRR_N_plant-typ"/>
</dbReference>
<keyword evidence="5" id="KW-1003">Cell membrane</keyword>
<dbReference type="InterPro" id="IPR011009">
    <property type="entry name" value="Kinase-like_dom_sf"/>
</dbReference>
<keyword evidence="13" id="KW-0547">Nucleotide-binding</keyword>
<gene>
    <name evidence="25" type="ORF">PVL29_013401</name>
</gene>
<comment type="similarity">
    <text evidence="3">Belongs to the protein kinase superfamily. Ser/Thr protein kinase family.</text>
</comment>
<dbReference type="Pfam" id="PF08263">
    <property type="entry name" value="LRRNT_2"/>
    <property type="match status" value="1"/>
</dbReference>
<dbReference type="FunFam" id="3.80.10.10:FF:000041">
    <property type="entry name" value="LRR receptor-like serine/threonine-protein kinase ERECTA"/>
    <property type="match status" value="1"/>
</dbReference>
<feature type="chain" id="PRO_5041380652" description="non-specific serine/threonine protein kinase" evidence="23">
    <location>
        <begin position="24"/>
        <end position="1226"/>
    </location>
</feature>
<comment type="subcellular location">
    <subcellularLocation>
        <location evidence="1">Cell membrane</location>
        <topology evidence="1">Single-pass membrane protein</topology>
    </subcellularLocation>
    <subcellularLocation>
        <location evidence="2">Membrane</location>
        <topology evidence="2">Single-pass type I membrane protein</topology>
    </subcellularLocation>
</comment>
<keyword evidence="19" id="KW-0325">Glycoprotein</keyword>
<feature type="domain" description="Protein kinase" evidence="24">
    <location>
        <begin position="946"/>
        <end position="1222"/>
    </location>
</feature>
<evidence type="ECO:0000256" key="22">
    <source>
        <dbReference type="SAM" id="Phobius"/>
    </source>
</evidence>
<evidence type="ECO:0000256" key="21">
    <source>
        <dbReference type="ARBA" id="ARBA00048679"/>
    </source>
</evidence>
<dbReference type="Pfam" id="PF23598">
    <property type="entry name" value="LRR_14"/>
    <property type="match status" value="2"/>
</dbReference>
<evidence type="ECO:0000256" key="3">
    <source>
        <dbReference type="ARBA" id="ARBA00008684"/>
    </source>
</evidence>
<dbReference type="FunFam" id="3.80.10.10:FF:000400">
    <property type="entry name" value="Nuclear pore complex protein NUP107"/>
    <property type="match status" value="1"/>
</dbReference>
<evidence type="ECO:0000256" key="9">
    <source>
        <dbReference type="ARBA" id="ARBA00022679"/>
    </source>
</evidence>
<dbReference type="SUPFAM" id="SSF52058">
    <property type="entry name" value="L domain-like"/>
    <property type="match status" value="2"/>
</dbReference>
<dbReference type="InterPro" id="IPR032675">
    <property type="entry name" value="LRR_dom_sf"/>
</dbReference>
<accession>A0AA39DPQ8</accession>
<comment type="catalytic activity">
    <reaction evidence="20">
        <text>L-threonyl-[protein] + ATP = O-phospho-L-threonyl-[protein] + ADP + H(+)</text>
        <dbReference type="Rhea" id="RHEA:46608"/>
        <dbReference type="Rhea" id="RHEA-COMP:11060"/>
        <dbReference type="Rhea" id="RHEA-COMP:11605"/>
        <dbReference type="ChEBI" id="CHEBI:15378"/>
        <dbReference type="ChEBI" id="CHEBI:30013"/>
        <dbReference type="ChEBI" id="CHEBI:30616"/>
        <dbReference type="ChEBI" id="CHEBI:61977"/>
        <dbReference type="ChEBI" id="CHEBI:456216"/>
        <dbReference type="EC" id="2.7.11.1"/>
    </reaction>
</comment>
<keyword evidence="11 23" id="KW-0732">Signal</keyword>
<feature type="signal peptide" evidence="23">
    <location>
        <begin position="1"/>
        <end position="23"/>
    </location>
</feature>
<dbReference type="EC" id="2.7.11.1" evidence="4"/>
<dbReference type="InterPro" id="IPR001245">
    <property type="entry name" value="Ser-Thr/Tyr_kinase_cat_dom"/>
</dbReference>
<dbReference type="InterPro" id="IPR001611">
    <property type="entry name" value="Leu-rich_rpt"/>
</dbReference>
<evidence type="ECO:0000256" key="5">
    <source>
        <dbReference type="ARBA" id="ARBA00022475"/>
    </source>
</evidence>
<dbReference type="PANTHER" id="PTHR27000">
    <property type="entry name" value="LEUCINE-RICH REPEAT RECEPTOR-LIKE PROTEIN KINASE FAMILY PROTEIN-RELATED"/>
    <property type="match status" value="1"/>
</dbReference>
<keyword evidence="12" id="KW-0677">Repeat</keyword>
<evidence type="ECO:0000256" key="23">
    <source>
        <dbReference type="SAM" id="SignalP"/>
    </source>
</evidence>
<keyword evidence="18" id="KW-0675">Receptor</keyword>
<dbReference type="AlphaFoldDB" id="A0AA39DPQ8"/>
<dbReference type="FunFam" id="3.80.10.10:FF:000095">
    <property type="entry name" value="LRR receptor-like serine/threonine-protein kinase GSO1"/>
    <property type="match status" value="1"/>
</dbReference>
<evidence type="ECO:0000256" key="19">
    <source>
        <dbReference type="ARBA" id="ARBA00023180"/>
    </source>
</evidence>
<dbReference type="EMBL" id="JARBHA010000010">
    <property type="protein sequence ID" value="KAJ9691210.1"/>
    <property type="molecule type" value="Genomic_DNA"/>
</dbReference>
<evidence type="ECO:0000256" key="13">
    <source>
        <dbReference type="ARBA" id="ARBA00022741"/>
    </source>
</evidence>
<comment type="catalytic activity">
    <reaction evidence="21">
        <text>L-seryl-[protein] + ATP = O-phospho-L-seryl-[protein] + ADP + H(+)</text>
        <dbReference type="Rhea" id="RHEA:17989"/>
        <dbReference type="Rhea" id="RHEA-COMP:9863"/>
        <dbReference type="Rhea" id="RHEA-COMP:11604"/>
        <dbReference type="ChEBI" id="CHEBI:15378"/>
        <dbReference type="ChEBI" id="CHEBI:29999"/>
        <dbReference type="ChEBI" id="CHEBI:30616"/>
        <dbReference type="ChEBI" id="CHEBI:83421"/>
        <dbReference type="ChEBI" id="CHEBI:456216"/>
        <dbReference type="EC" id="2.7.11.1"/>
    </reaction>
</comment>
<evidence type="ECO:0000256" key="12">
    <source>
        <dbReference type="ARBA" id="ARBA00022737"/>
    </source>
</evidence>
<dbReference type="Gene3D" id="3.30.200.20">
    <property type="entry name" value="Phosphorylase Kinase, domain 1"/>
    <property type="match status" value="1"/>
</dbReference>
<dbReference type="FunFam" id="3.30.200.20:FF:001003">
    <property type="entry name" value="Putative leucine-rich repeat receptor-like protein kinase family protein"/>
    <property type="match status" value="1"/>
</dbReference>
<dbReference type="SMART" id="SM00365">
    <property type="entry name" value="LRR_SD22"/>
    <property type="match status" value="10"/>
</dbReference>
<dbReference type="GO" id="GO:0009653">
    <property type="term" value="P:anatomical structure morphogenesis"/>
    <property type="evidence" value="ECO:0007669"/>
    <property type="project" value="UniProtKB-ARBA"/>
</dbReference>
<dbReference type="GO" id="GO:0004674">
    <property type="term" value="F:protein serine/threonine kinase activity"/>
    <property type="evidence" value="ECO:0007669"/>
    <property type="project" value="UniProtKB-KW"/>
</dbReference>